<keyword evidence="8" id="KW-1185">Reference proteome</keyword>
<sequence>MNNKSHKRSNKLKLVKLGIDTRQEFILFIRSDCFICISEGFETQARVIVQLNKKSIIASLNIIHSDILQKHEASLSESAWEQIGAKEGSLIHISHLLPVNSINYVRSKIYGNALTASQFYEIISDIVAGKYSNIHLSSFITACGHDNLSIKEIIYLTHAMVKTGKRLHWNHPIILDKHSVGGIPGNRTTPIVVAIVAAAGLIIPKTSSRSITSPAGTIDTIETMTTVNLSLSKIQKVVAREGGCMVWGGALGLSPADDILIRVERVLDIDPMGQMIASVLSKKIAVGATHVLIDVPVGPTAKIRSELEFLKYQNYFSLVGNALKLNVITLKTNGNQPLGNGIGPALEAKDILAVLHNEKDAPIDLKNKAITLAAILLELGKKIPLQQATELAIKLLENGTALKKFLAICDAQGGFKVPPTSSFTHDVVALQNGLVTEIDNRNLAKIAKLAGAPYEPAAGIEFFAKLNTHVEKGQLLYRIHAESKGILDYACTYALSMPNVIKIAPEKNMEH</sequence>
<dbReference type="GO" id="GO:0005829">
    <property type="term" value="C:cytosol"/>
    <property type="evidence" value="ECO:0007669"/>
    <property type="project" value="TreeGrafter"/>
</dbReference>
<dbReference type="InterPro" id="IPR013466">
    <property type="entry name" value="Thymidine/AMP_Pase"/>
</dbReference>
<dbReference type="InterPro" id="IPR036320">
    <property type="entry name" value="Glycosyl_Trfase_fam3_N_dom_sf"/>
</dbReference>
<dbReference type="GO" id="GO:0004645">
    <property type="term" value="F:1,4-alpha-oligoglucan phosphorylase activity"/>
    <property type="evidence" value="ECO:0007669"/>
    <property type="project" value="InterPro"/>
</dbReference>
<dbReference type="Gene3D" id="3.40.1030.10">
    <property type="entry name" value="Nucleoside phosphorylase/phosphoribosyltransferase catalytic domain"/>
    <property type="match status" value="1"/>
</dbReference>
<keyword evidence="2 4" id="KW-0808">Transferase</keyword>
<dbReference type="NCBIfam" id="TIGR02645">
    <property type="entry name" value="ARCH_P_rylase"/>
    <property type="match status" value="1"/>
</dbReference>
<evidence type="ECO:0000256" key="1">
    <source>
        <dbReference type="ARBA" id="ARBA00022676"/>
    </source>
</evidence>
<dbReference type="InterPro" id="IPR000312">
    <property type="entry name" value="Glycosyl_Trfase_fam3"/>
</dbReference>
<dbReference type="InterPro" id="IPR035902">
    <property type="entry name" value="Nuc_phospho_transferase"/>
</dbReference>
<dbReference type="InterPro" id="IPR000053">
    <property type="entry name" value="Thymidine/pyrmidine_PPase"/>
</dbReference>
<dbReference type="Proteomes" id="UP000054691">
    <property type="component" value="Unassembled WGS sequence"/>
</dbReference>
<feature type="domain" description="Pyrimidine nucleoside phosphorylase C-terminal" evidence="5">
    <location>
        <begin position="434"/>
        <end position="501"/>
    </location>
</feature>
<evidence type="ECO:0000313" key="8">
    <source>
        <dbReference type="Proteomes" id="UP000054691"/>
    </source>
</evidence>
<comment type="catalytic activity">
    <reaction evidence="3 4">
        <text>thymidine + phosphate = 2-deoxy-alpha-D-ribose 1-phosphate + thymine</text>
        <dbReference type="Rhea" id="RHEA:16037"/>
        <dbReference type="ChEBI" id="CHEBI:17748"/>
        <dbReference type="ChEBI" id="CHEBI:17821"/>
        <dbReference type="ChEBI" id="CHEBI:43474"/>
        <dbReference type="ChEBI" id="CHEBI:57259"/>
        <dbReference type="EC" id="2.4.2.4"/>
    </reaction>
</comment>
<dbReference type="AlphaFoldDB" id="A0A378JEY2"/>
<evidence type="ECO:0000256" key="2">
    <source>
        <dbReference type="ARBA" id="ARBA00022679"/>
    </source>
</evidence>
<dbReference type="Gene3D" id="1.20.970.50">
    <property type="match status" value="1"/>
</dbReference>
<dbReference type="PANTHER" id="PTHR10515:SF0">
    <property type="entry name" value="THYMIDINE PHOSPHORYLASE"/>
    <property type="match status" value="1"/>
</dbReference>
<accession>A0A378JEY2</accession>
<dbReference type="EC" id="2.4.2.4" evidence="4"/>
<dbReference type="InterPro" id="IPR013102">
    <property type="entry name" value="PYNP_C"/>
</dbReference>
<dbReference type="GO" id="GO:0009032">
    <property type="term" value="F:thymidine phosphorylase activity"/>
    <property type="evidence" value="ECO:0007669"/>
    <property type="project" value="UniProtKB-UniRule"/>
</dbReference>
<dbReference type="Pfam" id="PF00591">
    <property type="entry name" value="Glycos_transf_3"/>
    <property type="match status" value="1"/>
</dbReference>
<dbReference type="EMBL" id="LNYE01000009">
    <property type="protein sequence ID" value="KTD13700.1"/>
    <property type="molecule type" value="Genomic_DNA"/>
</dbReference>
<dbReference type="Gene3D" id="2.40.40.20">
    <property type="match status" value="1"/>
</dbReference>
<dbReference type="GO" id="GO:0006213">
    <property type="term" value="P:pyrimidine nucleoside metabolic process"/>
    <property type="evidence" value="ECO:0007669"/>
    <property type="project" value="InterPro"/>
</dbReference>
<organism evidence="7 9">
    <name type="scientific">Legionella gratiana</name>
    <dbReference type="NCBI Taxonomy" id="45066"/>
    <lineage>
        <taxon>Bacteria</taxon>
        <taxon>Pseudomonadati</taxon>
        <taxon>Pseudomonadota</taxon>
        <taxon>Gammaproteobacteria</taxon>
        <taxon>Legionellales</taxon>
        <taxon>Legionellaceae</taxon>
        <taxon>Legionella</taxon>
    </lineage>
</organism>
<comment type="similarity">
    <text evidence="4">Belongs to the thymidine/pyrimidine-nucleoside phosphorylase family. Type 2 subfamily.</text>
</comment>
<proteinExistence type="inferred from homology"/>
<evidence type="ECO:0000259" key="5">
    <source>
        <dbReference type="SMART" id="SM00941"/>
    </source>
</evidence>
<evidence type="ECO:0000256" key="3">
    <source>
        <dbReference type="ARBA" id="ARBA00048550"/>
    </source>
</evidence>
<dbReference type="OrthoDB" id="341217at2"/>
<dbReference type="Pfam" id="PF02885">
    <property type="entry name" value="Glycos_trans_3N"/>
    <property type="match status" value="1"/>
</dbReference>
<dbReference type="Gene3D" id="3.90.1170.30">
    <property type="entry name" value="Pyrimidine nucleoside phosphorylase-like, C-terminal domain"/>
    <property type="match status" value="1"/>
</dbReference>
<dbReference type="SMART" id="SM00941">
    <property type="entry name" value="PYNP_C"/>
    <property type="match status" value="1"/>
</dbReference>
<evidence type="ECO:0000313" key="9">
    <source>
        <dbReference type="Proteomes" id="UP000254476"/>
    </source>
</evidence>
<dbReference type="GO" id="GO:0006206">
    <property type="term" value="P:pyrimidine nucleobase metabolic process"/>
    <property type="evidence" value="ECO:0007669"/>
    <property type="project" value="InterPro"/>
</dbReference>
<reference evidence="7 9" key="2">
    <citation type="submission" date="2018-06" db="EMBL/GenBank/DDBJ databases">
        <authorList>
            <consortium name="Pathogen Informatics"/>
            <person name="Doyle S."/>
        </authorList>
    </citation>
    <scope>NUCLEOTIDE SEQUENCE [LARGE SCALE GENOMIC DNA]</scope>
    <source>
        <strain evidence="7 9">NCTC12388</strain>
    </source>
</reference>
<dbReference type="RefSeq" id="WP_058498033.1">
    <property type="nucleotide sequence ID" value="NZ_CAAAHW010000012.1"/>
</dbReference>
<dbReference type="NCBIfam" id="NF003338">
    <property type="entry name" value="PRK04350.1"/>
    <property type="match status" value="1"/>
</dbReference>
<dbReference type="InterPro" id="IPR036566">
    <property type="entry name" value="PYNP-like_C_sf"/>
</dbReference>
<dbReference type="SUPFAM" id="SSF47648">
    <property type="entry name" value="Nucleoside phosphorylase/phosphoribosyltransferase N-terminal domain"/>
    <property type="match status" value="1"/>
</dbReference>
<dbReference type="InterPro" id="IPR017459">
    <property type="entry name" value="Glycosyl_Trfase_fam3_N_dom"/>
</dbReference>
<dbReference type="HAMAP" id="MF_00703">
    <property type="entry name" value="Thymid_phosp_2"/>
    <property type="match status" value="1"/>
</dbReference>
<protein>
    <recommendedName>
        <fullName evidence="4">Putative thymidine phosphorylase</fullName>
        <ecNumber evidence="4">2.4.2.4</ecNumber>
    </recommendedName>
    <alternativeName>
        <fullName evidence="4">TdRPase</fullName>
    </alternativeName>
</protein>
<dbReference type="PANTHER" id="PTHR10515">
    <property type="entry name" value="THYMIDINE PHOSPHORYLASE"/>
    <property type="match status" value="1"/>
</dbReference>
<dbReference type="Pfam" id="PF07831">
    <property type="entry name" value="PYNP_C"/>
    <property type="match status" value="1"/>
</dbReference>
<evidence type="ECO:0000256" key="4">
    <source>
        <dbReference type="HAMAP-Rule" id="MF_00703"/>
    </source>
</evidence>
<dbReference type="SUPFAM" id="SSF54680">
    <property type="entry name" value="Pyrimidine nucleoside phosphorylase C-terminal domain"/>
    <property type="match status" value="1"/>
</dbReference>
<dbReference type="SUPFAM" id="SSF52418">
    <property type="entry name" value="Nucleoside phosphorylase/phosphoribosyltransferase catalytic domain"/>
    <property type="match status" value="1"/>
</dbReference>
<dbReference type="STRING" id="45066.Lgra_0835"/>
<name>A0A378JEY2_9GAMM</name>
<evidence type="ECO:0000313" key="7">
    <source>
        <dbReference type="EMBL" id="STX45989.1"/>
    </source>
</evidence>
<reference evidence="6 8" key="1">
    <citation type="submission" date="2015-11" db="EMBL/GenBank/DDBJ databases">
        <title>Genomic analysis of 38 Legionella species identifies large and diverse effector repertoires.</title>
        <authorList>
            <person name="Burstein D."/>
            <person name="Amaro F."/>
            <person name="Zusman T."/>
            <person name="Lifshitz Z."/>
            <person name="Cohen O."/>
            <person name="Gilbert J.A."/>
            <person name="Pupko T."/>
            <person name="Shuman H.A."/>
            <person name="Segal G."/>
        </authorList>
    </citation>
    <scope>NUCLEOTIDE SEQUENCE [LARGE SCALE GENOMIC DNA]</scope>
    <source>
        <strain evidence="6 8">Lyon 8420412</strain>
    </source>
</reference>
<keyword evidence="1 4" id="KW-0328">Glycosyltransferase</keyword>
<dbReference type="Proteomes" id="UP000254476">
    <property type="component" value="Unassembled WGS sequence"/>
</dbReference>
<gene>
    <name evidence="7" type="primary">pdp_2</name>
    <name evidence="6" type="ORF">Lgra_0835</name>
    <name evidence="7" type="ORF">NCTC12388_02735</name>
</gene>
<evidence type="ECO:0000313" key="6">
    <source>
        <dbReference type="EMBL" id="KTD13700.1"/>
    </source>
</evidence>
<dbReference type="EMBL" id="UGOB01000001">
    <property type="protein sequence ID" value="STX45989.1"/>
    <property type="molecule type" value="Genomic_DNA"/>
</dbReference>
<dbReference type="InterPro" id="IPR028579">
    <property type="entry name" value="Thym_Pase_Put"/>
</dbReference>